<comment type="subcellular location">
    <subcellularLocation>
        <location evidence="1">Mitochondrion outer membrane</location>
        <topology evidence="1">Single-pass membrane protein</topology>
    </subcellularLocation>
</comment>
<evidence type="ECO:0000256" key="1">
    <source>
        <dbReference type="ARBA" id="ARBA00004572"/>
    </source>
</evidence>
<sequence length="107" mass="12169">MTPRSINLLAIALLLEFIIHKGYSPAPSVSEKFFIFLSFEDFEALDITILKDSKVGKMRDETKELILRATDITKRIVHIGFIPFIIYLGFTRSTPKPSLIRMISPLA</sequence>
<evidence type="ECO:0000256" key="8">
    <source>
        <dbReference type="ARBA" id="ARBA00023128"/>
    </source>
</evidence>
<gene>
    <name evidence="11" type="ORF">K7432_016774</name>
</gene>
<keyword evidence="10" id="KW-0732">Signal</keyword>
<evidence type="ECO:0000256" key="7">
    <source>
        <dbReference type="ARBA" id="ARBA00022989"/>
    </source>
</evidence>
<dbReference type="PANTHER" id="PTHR34944">
    <property type="entry name" value="MITOCHONDRIAL IMPORT RECEPTOR SUBUNIT TOM7"/>
    <property type="match status" value="1"/>
</dbReference>
<keyword evidence="6" id="KW-0653">Protein transport</keyword>
<dbReference type="Pfam" id="PF08038">
    <property type="entry name" value="Tom7"/>
    <property type="match status" value="1"/>
</dbReference>
<keyword evidence="7" id="KW-1133">Transmembrane helix</keyword>
<keyword evidence="5" id="KW-1000">Mitochondrion outer membrane</keyword>
<comment type="caution">
    <text evidence="11">The sequence shown here is derived from an EMBL/GenBank/DDBJ whole genome shotgun (WGS) entry which is preliminary data.</text>
</comment>
<name>A0ABR2WE89_9FUNG</name>
<dbReference type="InterPro" id="IPR012621">
    <property type="entry name" value="Tom7"/>
</dbReference>
<organism evidence="11 12">
    <name type="scientific">Basidiobolus ranarum</name>
    <dbReference type="NCBI Taxonomy" id="34480"/>
    <lineage>
        <taxon>Eukaryota</taxon>
        <taxon>Fungi</taxon>
        <taxon>Fungi incertae sedis</taxon>
        <taxon>Zoopagomycota</taxon>
        <taxon>Entomophthoromycotina</taxon>
        <taxon>Basidiobolomycetes</taxon>
        <taxon>Basidiobolales</taxon>
        <taxon>Basidiobolaceae</taxon>
        <taxon>Basidiobolus</taxon>
    </lineage>
</organism>
<keyword evidence="4" id="KW-0812">Transmembrane</keyword>
<dbReference type="EMBL" id="JASJQH010002998">
    <property type="protein sequence ID" value="KAK9759819.1"/>
    <property type="molecule type" value="Genomic_DNA"/>
</dbReference>
<evidence type="ECO:0000313" key="11">
    <source>
        <dbReference type="EMBL" id="KAK9759819.1"/>
    </source>
</evidence>
<dbReference type="PANTHER" id="PTHR34944:SF2">
    <property type="entry name" value="MITOCHONDRIAL IMPORT RECEPTOR SUBUNIT TOM7"/>
    <property type="match status" value="1"/>
</dbReference>
<feature type="signal peptide" evidence="10">
    <location>
        <begin position="1"/>
        <end position="24"/>
    </location>
</feature>
<feature type="chain" id="PRO_5046190169" description="Translocase of outer membrane 7 kDa subunit homolog" evidence="10">
    <location>
        <begin position="25"/>
        <end position="107"/>
    </location>
</feature>
<dbReference type="Proteomes" id="UP001479436">
    <property type="component" value="Unassembled WGS sequence"/>
</dbReference>
<evidence type="ECO:0000256" key="3">
    <source>
        <dbReference type="ARBA" id="ARBA00022448"/>
    </source>
</evidence>
<keyword evidence="3" id="KW-0813">Transport</keyword>
<evidence type="ECO:0000256" key="2">
    <source>
        <dbReference type="ARBA" id="ARBA00010917"/>
    </source>
</evidence>
<protein>
    <recommendedName>
        <fullName evidence="13">Translocase of outer membrane 7 kDa subunit homolog</fullName>
    </recommendedName>
</protein>
<keyword evidence="12" id="KW-1185">Reference proteome</keyword>
<reference evidence="11 12" key="1">
    <citation type="submission" date="2023-04" db="EMBL/GenBank/DDBJ databases">
        <title>Genome of Basidiobolus ranarum AG-B5.</title>
        <authorList>
            <person name="Stajich J.E."/>
            <person name="Carter-House D."/>
            <person name="Gryganskyi A."/>
        </authorList>
    </citation>
    <scope>NUCLEOTIDE SEQUENCE [LARGE SCALE GENOMIC DNA]</scope>
    <source>
        <strain evidence="11 12">AG-B5</strain>
    </source>
</reference>
<evidence type="ECO:0008006" key="13">
    <source>
        <dbReference type="Google" id="ProtNLM"/>
    </source>
</evidence>
<evidence type="ECO:0000256" key="4">
    <source>
        <dbReference type="ARBA" id="ARBA00022692"/>
    </source>
</evidence>
<evidence type="ECO:0000313" key="12">
    <source>
        <dbReference type="Proteomes" id="UP001479436"/>
    </source>
</evidence>
<proteinExistence type="inferred from homology"/>
<keyword evidence="9" id="KW-0472">Membrane</keyword>
<evidence type="ECO:0000256" key="5">
    <source>
        <dbReference type="ARBA" id="ARBA00022787"/>
    </source>
</evidence>
<evidence type="ECO:0000256" key="10">
    <source>
        <dbReference type="SAM" id="SignalP"/>
    </source>
</evidence>
<accession>A0ABR2WE89</accession>
<keyword evidence="8" id="KW-0496">Mitochondrion</keyword>
<comment type="similarity">
    <text evidence="2">Belongs to the Tom7 family.</text>
</comment>
<evidence type="ECO:0000256" key="6">
    <source>
        <dbReference type="ARBA" id="ARBA00022927"/>
    </source>
</evidence>
<evidence type="ECO:0000256" key="9">
    <source>
        <dbReference type="ARBA" id="ARBA00023136"/>
    </source>
</evidence>